<dbReference type="AlphaFoldDB" id="A0A0A8YVG3"/>
<protein>
    <submittedName>
        <fullName evidence="1">Uncharacterized protein</fullName>
    </submittedName>
</protein>
<reference evidence="1" key="1">
    <citation type="submission" date="2014-09" db="EMBL/GenBank/DDBJ databases">
        <authorList>
            <person name="Magalhaes I.L.F."/>
            <person name="Oliveira U."/>
            <person name="Santos F.R."/>
            <person name="Vidigal T.H.D.A."/>
            <person name="Brescovit A.D."/>
            <person name="Santos A.J."/>
        </authorList>
    </citation>
    <scope>NUCLEOTIDE SEQUENCE</scope>
    <source>
        <tissue evidence="1">Shoot tissue taken approximately 20 cm above the soil surface</tissue>
    </source>
</reference>
<accession>A0A0A8YVG3</accession>
<sequence length="29" mass="3138">MASPTTTCELVLPLLSPRLNSSAHSARKR</sequence>
<name>A0A0A8YVG3_ARUDO</name>
<reference evidence="1" key="2">
    <citation type="journal article" date="2015" name="Data Brief">
        <title>Shoot transcriptome of the giant reed, Arundo donax.</title>
        <authorList>
            <person name="Barrero R.A."/>
            <person name="Guerrero F.D."/>
            <person name="Moolhuijzen P."/>
            <person name="Goolsby J.A."/>
            <person name="Tidwell J."/>
            <person name="Bellgard S.E."/>
            <person name="Bellgard M.I."/>
        </authorList>
    </citation>
    <scope>NUCLEOTIDE SEQUENCE</scope>
    <source>
        <tissue evidence="1">Shoot tissue taken approximately 20 cm above the soil surface</tissue>
    </source>
</reference>
<organism evidence="1">
    <name type="scientific">Arundo donax</name>
    <name type="common">Giant reed</name>
    <name type="synonym">Donax arundinaceus</name>
    <dbReference type="NCBI Taxonomy" id="35708"/>
    <lineage>
        <taxon>Eukaryota</taxon>
        <taxon>Viridiplantae</taxon>
        <taxon>Streptophyta</taxon>
        <taxon>Embryophyta</taxon>
        <taxon>Tracheophyta</taxon>
        <taxon>Spermatophyta</taxon>
        <taxon>Magnoliopsida</taxon>
        <taxon>Liliopsida</taxon>
        <taxon>Poales</taxon>
        <taxon>Poaceae</taxon>
        <taxon>PACMAD clade</taxon>
        <taxon>Arundinoideae</taxon>
        <taxon>Arundineae</taxon>
        <taxon>Arundo</taxon>
    </lineage>
</organism>
<proteinExistence type="predicted"/>
<dbReference type="EMBL" id="GBRH01267314">
    <property type="protein sequence ID" value="JAD30581.1"/>
    <property type="molecule type" value="Transcribed_RNA"/>
</dbReference>
<evidence type="ECO:0000313" key="1">
    <source>
        <dbReference type="EMBL" id="JAD30581.1"/>
    </source>
</evidence>